<evidence type="ECO:0000256" key="2">
    <source>
        <dbReference type="ARBA" id="ARBA00022729"/>
    </source>
</evidence>
<dbReference type="PANTHER" id="PTHR35089">
    <property type="entry name" value="CHAPERONE PROTEIN SKP"/>
    <property type="match status" value="1"/>
</dbReference>
<evidence type="ECO:0000256" key="3">
    <source>
        <dbReference type="SAM" id="Coils"/>
    </source>
</evidence>
<dbReference type="Pfam" id="PF03938">
    <property type="entry name" value="OmpH"/>
    <property type="match status" value="1"/>
</dbReference>
<dbReference type="AlphaFoldDB" id="A0A4Z0WET0"/>
<reference evidence="5 6" key="1">
    <citation type="submission" date="2019-04" db="EMBL/GenBank/DDBJ databases">
        <title>Natronospirillum operosus gen. nov., sp. nov., a haloalkaliphilic satellite isolated from decaying biomass of laboratory culture of cyanobacterium Geitlerinema sp. and proposal of Natronospirillaceae fam. nov. and Saccharospirillaceae fam. nov.</title>
        <authorList>
            <person name="Kevbrin V."/>
            <person name="Boltyanskaya Y."/>
            <person name="Koziaeva V."/>
            <person name="Grouzdev D.S."/>
            <person name="Park M."/>
            <person name="Cho J."/>
        </authorList>
    </citation>
    <scope>NUCLEOTIDE SEQUENCE [LARGE SCALE GENOMIC DNA]</scope>
    <source>
        <strain evidence="5 6">G-116</strain>
    </source>
</reference>
<accession>A0A4Z0WET0</accession>
<dbReference type="GO" id="GO:0005829">
    <property type="term" value="C:cytosol"/>
    <property type="evidence" value="ECO:0007669"/>
    <property type="project" value="TreeGrafter"/>
</dbReference>
<comment type="similarity">
    <text evidence="1">Belongs to the Skp family.</text>
</comment>
<evidence type="ECO:0000313" key="6">
    <source>
        <dbReference type="Proteomes" id="UP000297475"/>
    </source>
</evidence>
<dbReference type="GO" id="GO:0050821">
    <property type="term" value="P:protein stabilization"/>
    <property type="evidence" value="ECO:0007669"/>
    <property type="project" value="TreeGrafter"/>
</dbReference>
<protein>
    <submittedName>
        <fullName evidence="5">OmpH family outer membrane protein</fullName>
    </submittedName>
</protein>
<evidence type="ECO:0000256" key="1">
    <source>
        <dbReference type="ARBA" id="ARBA00009091"/>
    </source>
</evidence>
<dbReference type="SUPFAM" id="SSF111384">
    <property type="entry name" value="OmpH-like"/>
    <property type="match status" value="1"/>
</dbReference>
<dbReference type="InterPro" id="IPR024930">
    <property type="entry name" value="Skp_dom_sf"/>
</dbReference>
<dbReference type="Proteomes" id="UP000297475">
    <property type="component" value="Unassembled WGS sequence"/>
</dbReference>
<keyword evidence="2 4" id="KW-0732">Signal</keyword>
<proteinExistence type="inferred from homology"/>
<feature type="signal peptide" evidence="4">
    <location>
        <begin position="1"/>
        <end position="23"/>
    </location>
</feature>
<dbReference type="EMBL" id="SRMF01000001">
    <property type="protein sequence ID" value="TGG95128.1"/>
    <property type="molecule type" value="Genomic_DNA"/>
</dbReference>
<organism evidence="5 6">
    <name type="scientific">Natronospirillum operosum</name>
    <dbReference type="NCBI Taxonomy" id="2759953"/>
    <lineage>
        <taxon>Bacteria</taxon>
        <taxon>Pseudomonadati</taxon>
        <taxon>Pseudomonadota</taxon>
        <taxon>Gammaproteobacteria</taxon>
        <taxon>Oceanospirillales</taxon>
        <taxon>Natronospirillaceae</taxon>
        <taxon>Natronospirillum</taxon>
    </lineage>
</organism>
<dbReference type="PANTHER" id="PTHR35089:SF1">
    <property type="entry name" value="CHAPERONE PROTEIN SKP"/>
    <property type="match status" value="1"/>
</dbReference>
<feature type="chain" id="PRO_5021372398" evidence="4">
    <location>
        <begin position="24"/>
        <end position="174"/>
    </location>
</feature>
<dbReference type="RefSeq" id="WP_135480542.1">
    <property type="nucleotide sequence ID" value="NZ_SRMF01000001.1"/>
</dbReference>
<dbReference type="InterPro" id="IPR005632">
    <property type="entry name" value="Chaperone_Skp"/>
</dbReference>
<feature type="coiled-coil region" evidence="3">
    <location>
        <begin position="48"/>
        <end position="122"/>
    </location>
</feature>
<dbReference type="GO" id="GO:0051082">
    <property type="term" value="F:unfolded protein binding"/>
    <property type="evidence" value="ECO:0007669"/>
    <property type="project" value="InterPro"/>
</dbReference>
<dbReference type="Gene3D" id="3.30.910.20">
    <property type="entry name" value="Skp domain"/>
    <property type="match status" value="1"/>
</dbReference>
<evidence type="ECO:0000256" key="4">
    <source>
        <dbReference type="SAM" id="SignalP"/>
    </source>
</evidence>
<comment type="caution">
    <text evidence="5">The sequence shown here is derived from an EMBL/GenBank/DDBJ whole genome shotgun (WGS) entry which is preliminary data.</text>
</comment>
<keyword evidence="6" id="KW-1185">Reference proteome</keyword>
<name>A0A4Z0WET0_9GAMM</name>
<sequence length="174" mass="19949">MRTLIRFSTFLLTASLLASLAQAQSDISIAVIDQERVLFGSDAAQAASSELRQQFGGQEEQVRQLEQQITEMRERGESEQALMSDDEVEELQQEIQFLLQQRQQLVQQLQNAQQERRRSFVEEYEGQLTQILEEIIEEEGIDLLISTDEVLYARPDLDITEEALNRFNDLVGGN</sequence>
<keyword evidence="3" id="KW-0175">Coiled coil</keyword>
<evidence type="ECO:0000313" key="5">
    <source>
        <dbReference type="EMBL" id="TGG95128.1"/>
    </source>
</evidence>
<dbReference type="SMART" id="SM00935">
    <property type="entry name" value="OmpH"/>
    <property type="match status" value="1"/>
</dbReference>
<gene>
    <name evidence="5" type="ORF">E4656_01495</name>
</gene>